<feature type="compositionally biased region" description="Polar residues" evidence="1">
    <location>
        <begin position="79"/>
        <end position="91"/>
    </location>
</feature>
<protein>
    <submittedName>
        <fullName evidence="2">Uncharacterized protein</fullName>
    </submittedName>
</protein>
<feature type="region of interest" description="Disordered" evidence="1">
    <location>
        <begin position="71"/>
        <end position="91"/>
    </location>
</feature>
<feature type="compositionally biased region" description="Polar residues" evidence="1">
    <location>
        <begin position="9"/>
        <end position="19"/>
    </location>
</feature>
<feature type="compositionally biased region" description="Polar residues" evidence="1">
    <location>
        <begin position="29"/>
        <end position="59"/>
    </location>
</feature>
<sequence length="180" mass="20600">MSKRDQIKSLLTSRTSELPSENPAKKSLLESNSLNTKTEETNVSVLRNTETEAKNTNVKRNAKTEQLNEIEKHKHQTESENVSVNSNTETETLNIIDNSNTVQSETPQKPFSIADHIAGMLEIQEKDKRTVEDTHKRATFLIRNDLLQRLDKVAKRQSKGYKTRVINQLLQTWLDSLDAR</sequence>
<organism evidence="2 3">
    <name type="scientific">Alicyclobacillus fodiniaquatilis</name>
    <dbReference type="NCBI Taxonomy" id="1661150"/>
    <lineage>
        <taxon>Bacteria</taxon>
        <taxon>Bacillati</taxon>
        <taxon>Bacillota</taxon>
        <taxon>Bacilli</taxon>
        <taxon>Bacillales</taxon>
        <taxon>Alicyclobacillaceae</taxon>
        <taxon>Alicyclobacillus</taxon>
    </lineage>
</organism>
<evidence type="ECO:0000313" key="2">
    <source>
        <dbReference type="EMBL" id="MFD1678267.1"/>
    </source>
</evidence>
<dbReference type="EMBL" id="JBHUCX010000102">
    <property type="protein sequence ID" value="MFD1678267.1"/>
    <property type="molecule type" value="Genomic_DNA"/>
</dbReference>
<reference evidence="3" key="1">
    <citation type="journal article" date="2019" name="Int. J. Syst. Evol. Microbiol.">
        <title>The Global Catalogue of Microorganisms (GCM) 10K type strain sequencing project: providing services to taxonomists for standard genome sequencing and annotation.</title>
        <authorList>
            <consortium name="The Broad Institute Genomics Platform"/>
            <consortium name="The Broad Institute Genome Sequencing Center for Infectious Disease"/>
            <person name="Wu L."/>
            <person name="Ma J."/>
        </authorList>
    </citation>
    <scope>NUCLEOTIDE SEQUENCE [LARGE SCALE GENOMIC DNA]</scope>
    <source>
        <strain evidence="3">CGMCC 1.12286</strain>
    </source>
</reference>
<dbReference type="Proteomes" id="UP001597079">
    <property type="component" value="Unassembled WGS sequence"/>
</dbReference>
<evidence type="ECO:0000256" key="1">
    <source>
        <dbReference type="SAM" id="MobiDB-lite"/>
    </source>
</evidence>
<dbReference type="RefSeq" id="WP_377946304.1">
    <property type="nucleotide sequence ID" value="NZ_JBHUCX010000102.1"/>
</dbReference>
<name>A0ABW4JPV1_9BACL</name>
<comment type="caution">
    <text evidence="2">The sequence shown here is derived from an EMBL/GenBank/DDBJ whole genome shotgun (WGS) entry which is preliminary data.</text>
</comment>
<accession>A0ABW4JPV1</accession>
<keyword evidence="3" id="KW-1185">Reference proteome</keyword>
<evidence type="ECO:0000313" key="3">
    <source>
        <dbReference type="Proteomes" id="UP001597079"/>
    </source>
</evidence>
<gene>
    <name evidence="2" type="ORF">ACFSB2_26745</name>
</gene>
<proteinExistence type="predicted"/>
<feature type="region of interest" description="Disordered" evidence="1">
    <location>
        <begin position="1"/>
        <end position="59"/>
    </location>
</feature>